<evidence type="ECO:0000313" key="14">
    <source>
        <dbReference type="Proteomes" id="UP000094527"/>
    </source>
</evidence>
<dbReference type="InterPro" id="IPR050430">
    <property type="entry name" value="Peptidase_S1"/>
</dbReference>
<keyword evidence="3" id="KW-0964">Secreted</keyword>
<dbReference type="Pfam" id="PF00089">
    <property type="entry name" value="Trypsin"/>
    <property type="match status" value="1"/>
</dbReference>
<dbReference type="STRING" id="48709.A0A1D2MHM5"/>
<keyword evidence="8" id="KW-0865">Zymogen</keyword>
<proteinExistence type="inferred from homology"/>
<evidence type="ECO:0000256" key="6">
    <source>
        <dbReference type="ARBA" id="ARBA00022801"/>
    </source>
</evidence>
<dbReference type="EMBL" id="LJIJ01001213">
    <property type="protein sequence ID" value="ODM92499.1"/>
    <property type="molecule type" value="Genomic_DNA"/>
</dbReference>
<name>A0A1D2MHM5_ORCCI</name>
<dbReference type="PANTHER" id="PTHR24276">
    <property type="entry name" value="POLYSERASE-RELATED"/>
    <property type="match status" value="1"/>
</dbReference>
<dbReference type="SUPFAM" id="SSF50494">
    <property type="entry name" value="Trypsin-like serine proteases"/>
    <property type="match status" value="1"/>
</dbReference>
<evidence type="ECO:0000256" key="5">
    <source>
        <dbReference type="ARBA" id="ARBA00022729"/>
    </source>
</evidence>
<protein>
    <submittedName>
        <fullName evidence="13">Chymotrypsin-like elastase family member 2A</fullName>
    </submittedName>
</protein>
<dbReference type="CDD" id="cd00190">
    <property type="entry name" value="Tryp_SPc"/>
    <property type="match status" value="1"/>
</dbReference>
<dbReference type="GO" id="GO:0006508">
    <property type="term" value="P:proteolysis"/>
    <property type="evidence" value="ECO:0007669"/>
    <property type="project" value="UniProtKB-KW"/>
</dbReference>
<accession>A0A1D2MHM5</accession>
<feature type="signal peptide" evidence="11">
    <location>
        <begin position="1"/>
        <end position="19"/>
    </location>
</feature>
<dbReference type="Gene3D" id="2.40.10.10">
    <property type="entry name" value="Trypsin-like serine proteases"/>
    <property type="match status" value="1"/>
</dbReference>
<dbReference type="FunFam" id="2.40.10.10:FF:000146">
    <property type="entry name" value="Serine protease 53"/>
    <property type="match status" value="1"/>
</dbReference>
<keyword evidence="9" id="KW-1015">Disulfide bond</keyword>
<reference evidence="13 14" key="1">
    <citation type="journal article" date="2016" name="Genome Biol. Evol.">
        <title>Gene Family Evolution Reflects Adaptation to Soil Environmental Stressors in the Genome of the Collembolan Orchesella cincta.</title>
        <authorList>
            <person name="Faddeeva-Vakhrusheva A."/>
            <person name="Derks M.F."/>
            <person name="Anvar S.Y."/>
            <person name="Agamennone V."/>
            <person name="Suring W."/>
            <person name="Smit S."/>
            <person name="van Straalen N.M."/>
            <person name="Roelofs D."/>
        </authorList>
    </citation>
    <scope>NUCLEOTIDE SEQUENCE [LARGE SCALE GENOMIC DNA]</scope>
    <source>
        <tissue evidence="13">Mixed pool</tissue>
    </source>
</reference>
<evidence type="ECO:0000259" key="12">
    <source>
        <dbReference type="PROSITE" id="PS50240"/>
    </source>
</evidence>
<keyword evidence="4 10" id="KW-0645">Protease</keyword>
<evidence type="ECO:0000256" key="11">
    <source>
        <dbReference type="SAM" id="SignalP"/>
    </source>
</evidence>
<feature type="domain" description="Peptidase S1" evidence="12">
    <location>
        <begin position="183"/>
        <end position="416"/>
    </location>
</feature>
<evidence type="ECO:0000256" key="9">
    <source>
        <dbReference type="ARBA" id="ARBA00023157"/>
    </source>
</evidence>
<organism evidence="13 14">
    <name type="scientific">Orchesella cincta</name>
    <name type="common">Springtail</name>
    <name type="synonym">Podura cincta</name>
    <dbReference type="NCBI Taxonomy" id="48709"/>
    <lineage>
        <taxon>Eukaryota</taxon>
        <taxon>Metazoa</taxon>
        <taxon>Ecdysozoa</taxon>
        <taxon>Arthropoda</taxon>
        <taxon>Hexapoda</taxon>
        <taxon>Collembola</taxon>
        <taxon>Entomobryomorpha</taxon>
        <taxon>Entomobryoidea</taxon>
        <taxon>Orchesellidae</taxon>
        <taxon>Orchesellinae</taxon>
        <taxon>Orchesella</taxon>
    </lineage>
</organism>
<dbReference type="InterPro" id="IPR018114">
    <property type="entry name" value="TRYPSIN_HIS"/>
</dbReference>
<comment type="subcellular location">
    <subcellularLocation>
        <location evidence="1">Secreted</location>
    </subcellularLocation>
</comment>
<keyword evidence="6 10" id="KW-0378">Hydrolase</keyword>
<keyword evidence="7 10" id="KW-0720">Serine protease</keyword>
<evidence type="ECO:0000256" key="2">
    <source>
        <dbReference type="ARBA" id="ARBA00007664"/>
    </source>
</evidence>
<dbReference type="InterPro" id="IPR001254">
    <property type="entry name" value="Trypsin_dom"/>
</dbReference>
<sequence length="421" mass="45291">MKLGLLALASLLFVGFAVAGTWVEDDTVIIDPYTAQGSSRLKREETAQELRVDEEDTVLIKSSSCVTTKGRTGQCMSLRECFPLLFPIDPTVEMPSGVTLSDPLADQLIASSGFCGGGEYRSDSPSLFAQVVRAEVLVCCAMQSRIPPPLPPPQMNATLQNINPSRASCGNIKIDPKLLPQGLDGNDEKIVNGRPAQRALMSSNKQFCGGSLIDSSTILTAAHCVQHMGADEASKLTIQIGDHHIYSTSDGTHEIRTVSRILYHRGFSMQHLHHDVAVLHLARPVSNTKYIQPVCLHPGTPSYDNVYGDVAGWGQLRDNGPQPSTLQTASVKVWTHDECSQKYSGHAPAGIGEGMLCAGGSGKDSCRGDSGGPLTINSRSQAQEVGIVSFGVGCGSFPGVYTRVSRYVDWINKNRKRSLHD</sequence>
<evidence type="ECO:0000256" key="4">
    <source>
        <dbReference type="ARBA" id="ARBA00022670"/>
    </source>
</evidence>
<dbReference type="PRINTS" id="PR00722">
    <property type="entry name" value="CHYMOTRYPSIN"/>
</dbReference>
<dbReference type="InterPro" id="IPR001314">
    <property type="entry name" value="Peptidase_S1A"/>
</dbReference>
<feature type="chain" id="PRO_5008904041" evidence="11">
    <location>
        <begin position="20"/>
        <end position="421"/>
    </location>
</feature>
<dbReference type="PROSITE" id="PS00134">
    <property type="entry name" value="TRYPSIN_HIS"/>
    <property type="match status" value="1"/>
</dbReference>
<evidence type="ECO:0000256" key="7">
    <source>
        <dbReference type="ARBA" id="ARBA00022825"/>
    </source>
</evidence>
<evidence type="ECO:0000256" key="1">
    <source>
        <dbReference type="ARBA" id="ARBA00004613"/>
    </source>
</evidence>
<dbReference type="InterPro" id="IPR009003">
    <property type="entry name" value="Peptidase_S1_PA"/>
</dbReference>
<dbReference type="OMA" id="AHCVQHM"/>
<dbReference type="GO" id="GO:0005576">
    <property type="term" value="C:extracellular region"/>
    <property type="evidence" value="ECO:0007669"/>
    <property type="project" value="UniProtKB-SubCell"/>
</dbReference>
<keyword evidence="5 11" id="KW-0732">Signal</keyword>
<evidence type="ECO:0000256" key="3">
    <source>
        <dbReference type="ARBA" id="ARBA00022525"/>
    </source>
</evidence>
<gene>
    <name evidence="13" type="ORF">Ocin01_14187</name>
</gene>
<comment type="caution">
    <text evidence="13">The sequence shown here is derived from an EMBL/GenBank/DDBJ whole genome shotgun (WGS) entry which is preliminary data.</text>
</comment>
<dbReference type="PANTHER" id="PTHR24276:SF98">
    <property type="entry name" value="FI18310P1-RELATED"/>
    <property type="match status" value="1"/>
</dbReference>
<dbReference type="PROSITE" id="PS00135">
    <property type="entry name" value="TRYPSIN_SER"/>
    <property type="match status" value="1"/>
</dbReference>
<dbReference type="PROSITE" id="PS50240">
    <property type="entry name" value="TRYPSIN_DOM"/>
    <property type="match status" value="1"/>
</dbReference>
<dbReference type="AlphaFoldDB" id="A0A1D2MHM5"/>
<dbReference type="OrthoDB" id="546450at2759"/>
<evidence type="ECO:0000256" key="8">
    <source>
        <dbReference type="ARBA" id="ARBA00023145"/>
    </source>
</evidence>
<dbReference type="InterPro" id="IPR033116">
    <property type="entry name" value="TRYPSIN_SER"/>
</dbReference>
<dbReference type="SMART" id="SM00020">
    <property type="entry name" value="Tryp_SPc"/>
    <property type="match status" value="1"/>
</dbReference>
<dbReference type="GO" id="GO:0004252">
    <property type="term" value="F:serine-type endopeptidase activity"/>
    <property type="evidence" value="ECO:0007669"/>
    <property type="project" value="InterPro"/>
</dbReference>
<dbReference type="InterPro" id="IPR043504">
    <property type="entry name" value="Peptidase_S1_PA_chymotrypsin"/>
</dbReference>
<evidence type="ECO:0000256" key="10">
    <source>
        <dbReference type="RuleBase" id="RU363034"/>
    </source>
</evidence>
<keyword evidence="14" id="KW-1185">Reference proteome</keyword>
<evidence type="ECO:0000313" key="13">
    <source>
        <dbReference type="EMBL" id="ODM92499.1"/>
    </source>
</evidence>
<comment type="similarity">
    <text evidence="2">Belongs to the peptidase S1 family.</text>
</comment>
<dbReference type="Proteomes" id="UP000094527">
    <property type="component" value="Unassembled WGS sequence"/>
</dbReference>